<comment type="similarity">
    <text evidence="3">Belongs to the TmcAL family.</text>
</comment>
<keyword evidence="3" id="KW-0694">RNA-binding</keyword>
<dbReference type="HAMAP" id="MF_01539">
    <property type="entry name" value="TmcAL"/>
    <property type="match status" value="1"/>
</dbReference>
<protein>
    <recommendedName>
        <fullName evidence="3">tRNA(Met) cytidine acetate ligase</fullName>
        <ecNumber evidence="3">6.3.4.-</ecNumber>
    </recommendedName>
</protein>
<dbReference type="GO" id="GO:0005737">
    <property type="term" value="C:cytoplasm"/>
    <property type="evidence" value="ECO:0007669"/>
    <property type="project" value="UniProtKB-SubCell"/>
</dbReference>
<feature type="binding site" evidence="3">
    <location>
        <position position="162"/>
    </location>
    <ligand>
        <name>ATP</name>
        <dbReference type="ChEBI" id="CHEBI:30616"/>
    </ligand>
</feature>
<dbReference type="RefSeq" id="WP_144450656.1">
    <property type="nucleotide sequence ID" value="NZ_VLKZ01000006.1"/>
</dbReference>
<dbReference type="GO" id="GO:0016879">
    <property type="term" value="F:ligase activity, forming carbon-nitrogen bonds"/>
    <property type="evidence" value="ECO:0007669"/>
    <property type="project" value="UniProtKB-UniRule"/>
</dbReference>
<comment type="caution">
    <text evidence="4">The sequence shown here is derived from an EMBL/GenBank/DDBJ whole genome shotgun (WGS) entry which is preliminary data.</text>
</comment>
<dbReference type="EMBL" id="VLKZ01000006">
    <property type="protein sequence ID" value="TWI55793.1"/>
    <property type="molecule type" value="Genomic_DNA"/>
</dbReference>
<evidence type="ECO:0000256" key="1">
    <source>
        <dbReference type="ARBA" id="ARBA00022598"/>
    </source>
</evidence>
<evidence type="ECO:0000256" key="3">
    <source>
        <dbReference type="HAMAP-Rule" id="MF_01539"/>
    </source>
</evidence>
<feature type="binding site" evidence="3">
    <location>
        <position position="187"/>
    </location>
    <ligand>
        <name>ATP</name>
        <dbReference type="ChEBI" id="CHEBI:30616"/>
    </ligand>
</feature>
<keyword evidence="1 3" id="KW-0436">Ligase</keyword>
<dbReference type="Proteomes" id="UP000315711">
    <property type="component" value="Unassembled WGS sequence"/>
</dbReference>
<comment type="function">
    <text evidence="3">Catalyzes the formation of N(4)-acetylcytidine (ac(4)C) at the wobble position of elongator tRNA(Met), using acetate and ATP as substrates. First activates an acetate ion to form acetyladenylate (Ac-AMP) and then transfers the acetyl group to tRNA to form ac(4)C34.</text>
</comment>
<comment type="catalytic activity">
    <reaction evidence="3">
        <text>cytidine(34) in elongator tRNA(Met) + acetate + ATP = N(4)-acetylcytidine(34) in elongator tRNA(Met) + AMP + diphosphate</text>
        <dbReference type="Rhea" id="RHEA:58144"/>
        <dbReference type="Rhea" id="RHEA-COMP:10693"/>
        <dbReference type="Rhea" id="RHEA-COMP:10694"/>
        <dbReference type="ChEBI" id="CHEBI:30089"/>
        <dbReference type="ChEBI" id="CHEBI:30616"/>
        <dbReference type="ChEBI" id="CHEBI:33019"/>
        <dbReference type="ChEBI" id="CHEBI:74900"/>
        <dbReference type="ChEBI" id="CHEBI:82748"/>
        <dbReference type="ChEBI" id="CHEBI:456215"/>
    </reaction>
</comment>
<keyword evidence="4" id="KW-0808">Transferase</keyword>
<dbReference type="InterPro" id="IPR008513">
    <property type="entry name" value="tRNA(Met)_cyd_acetate_ligase"/>
</dbReference>
<dbReference type="GO" id="GO:0006400">
    <property type="term" value="P:tRNA modification"/>
    <property type="evidence" value="ECO:0007669"/>
    <property type="project" value="UniProtKB-UniRule"/>
</dbReference>
<keyword evidence="3" id="KW-0067">ATP-binding</keyword>
<comment type="caution">
    <text evidence="3">Lacks conserved residue(s) required for the propagation of feature annotation.</text>
</comment>
<keyword evidence="3" id="KW-0547">Nucleotide-binding</keyword>
<evidence type="ECO:0000313" key="4">
    <source>
        <dbReference type="EMBL" id="TWI55793.1"/>
    </source>
</evidence>
<keyword evidence="5" id="KW-1185">Reference proteome</keyword>
<dbReference type="Gene3D" id="3.40.50.620">
    <property type="entry name" value="HUPs"/>
    <property type="match status" value="1"/>
</dbReference>
<evidence type="ECO:0000313" key="5">
    <source>
        <dbReference type="Proteomes" id="UP000315711"/>
    </source>
</evidence>
<name>A0A562QGJ6_9BACI</name>
<dbReference type="PANTHER" id="PTHR37825">
    <property type="entry name" value="TRNA(MET) CYTIDINE ACETATE LIGASE"/>
    <property type="match status" value="1"/>
</dbReference>
<dbReference type="SUPFAM" id="SSF52374">
    <property type="entry name" value="Nucleotidylyl transferase"/>
    <property type="match status" value="1"/>
</dbReference>
<organism evidence="4 5">
    <name type="scientific">Halalkalibacter nanhaiisediminis</name>
    <dbReference type="NCBI Taxonomy" id="688079"/>
    <lineage>
        <taxon>Bacteria</taxon>
        <taxon>Bacillati</taxon>
        <taxon>Bacillota</taxon>
        <taxon>Bacilli</taxon>
        <taxon>Bacillales</taxon>
        <taxon>Bacillaceae</taxon>
        <taxon>Halalkalibacter</taxon>
    </lineage>
</organism>
<dbReference type="GO" id="GO:0005524">
    <property type="term" value="F:ATP binding"/>
    <property type="evidence" value="ECO:0007669"/>
    <property type="project" value="UniProtKB-KW"/>
</dbReference>
<dbReference type="GO" id="GO:0000049">
    <property type="term" value="F:tRNA binding"/>
    <property type="evidence" value="ECO:0007669"/>
    <property type="project" value="UniProtKB-KW"/>
</dbReference>
<feature type="binding site" evidence="3">
    <location>
        <begin position="7"/>
        <end position="20"/>
    </location>
    <ligand>
        <name>ATP</name>
        <dbReference type="ChEBI" id="CHEBI:30616"/>
    </ligand>
</feature>
<keyword evidence="3" id="KW-0820">tRNA-binding</keyword>
<reference evidence="4 5" key="1">
    <citation type="journal article" date="2015" name="Stand. Genomic Sci.">
        <title>Genomic Encyclopedia of Bacterial and Archaeal Type Strains, Phase III: the genomes of soil and plant-associated and newly described type strains.</title>
        <authorList>
            <person name="Whitman W.B."/>
            <person name="Woyke T."/>
            <person name="Klenk H.P."/>
            <person name="Zhou Y."/>
            <person name="Lilburn T.G."/>
            <person name="Beck B.J."/>
            <person name="De Vos P."/>
            <person name="Vandamme P."/>
            <person name="Eisen J.A."/>
            <person name="Garrity G."/>
            <person name="Hugenholtz P."/>
            <person name="Kyrpides N.C."/>
        </authorList>
    </citation>
    <scope>NUCLEOTIDE SEQUENCE [LARGE SCALE GENOMIC DNA]</scope>
    <source>
        <strain evidence="4 5">CGMCC 1.10116</strain>
    </source>
</reference>
<proteinExistence type="inferred from homology"/>
<dbReference type="EC" id="6.3.4.-" evidence="3"/>
<sequence length="410" mass="46947">MKAVGIVVEYNPFHNGHLYHVQQARKETNSDIVIAVMSASFLQRGEPAIVSKWQRTKMALAGGVDVVVELPYLYSTQKAELFAKGAVLILTEMGVDSINFGSESGRINDFVELFKAMKEKNLAFDEHVKNFLKKGFSYPRATAEAFKQLHLQPNMLALNEPNNILGYHYVKAVHEGKRKINVSTTHRRQAHYHDQDVPASSIASATSIRQMLKKENGLSKTTHVMPTSSSLLLEEYIKSNLMLHDWEHYYPFLHYKVMSSSAKQLQSIYECEEGLEFRAKEMMQTATSFQEWMEKMKTKRYTWTRLQRLATHILTNTTKEEIEEGLSTESLPYIRLLGMSDKGQAFLNQTKKHRQTSLITRVAKAEGIMAVIEERATNVYFTPLSPAIRGLQMKQEFNQPPFRMQSLKKS</sequence>
<evidence type="ECO:0000256" key="2">
    <source>
        <dbReference type="ARBA" id="ARBA00022694"/>
    </source>
</evidence>
<keyword evidence="3" id="KW-0963">Cytoplasm</keyword>
<dbReference type="NCBIfam" id="NF010191">
    <property type="entry name" value="PRK13670.1"/>
    <property type="match status" value="1"/>
</dbReference>
<dbReference type="AlphaFoldDB" id="A0A562QGJ6"/>
<dbReference type="InterPro" id="IPR014729">
    <property type="entry name" value="Rossmann-like_a/b/a_fold"/>
</dbReference>
<dbReference type="OrthoDB" id="9769796at2"/>
<comment type="subcellular location">
    <subcellularLocation>
        <location evidence="3">Cytoplasm</location>
    </subcellularLocation>
</comment>
<keyword evidence="2 3" id="KW-0819">tRNA processing</keyword>
<dbReference type="PANTHER" id="PTHR37825:SF1">
    <property type="entry name" value="TRNA(MET) CYTIDINE ACETATE LIGASE"/>
    <property type="match status" value="1"/>
</dbReference>
<accession>A0A562QGJ6</accession>
<gene>
    <name evidence="3" type="primary">tmcAL</name>
    <name evidence="4" type="ORF">IQ10_02352</name>
</gene>
<dbReference type="Pfam" id="PF05636">
    <property type="entry name" value="HIGH_NTase1"/>
    <property type="match status" value="1"/>
</dbReference>
<feature type="binding site" evidence="3">
    <location>
        <position position="101"/>
    </location>
    <ligand>
        <name>ATP</name>
        <dbReference type="ChEBI" id="CHEBI:30616"/>
    </ligand>
</feature>
<dbReference type="GO" id="GO:0016740">
    <property type="term" value="F:transferase activity"/>
    <property type="evidence" value="ECO:0007669"/>
    <property type="project" value="UniProtKB-KW"/>
</dbReference>